<proteinExistence type="predicted"/>
<sequence>MFWSSLYLILGRVFQFLVLLGRGDRAKAAEVVVLRHQVAVLRRQVNRPDLQPVDRVVLAALSRLFPRSSWEVFFVTPVTLLRWYRELIAEIGYCACR</sequence>
<dbReference type="AlphaFoldDB" id="A0A5M3WCW8"/>
<gene>
    <name evidence="1" type="ORF">Acor_81790</name>
</gene>
<organism evidence="1 2">
    <name type="scientific">Acrocarpospora corrugata</name>
    <dbReference type="NCBI Taxonomy" id="35763"/>
    <lineage>
        <taxon>Bacteria</taxon>
        <taxon>Bacillati</taxon>
        <taxon>Actinomycetota</taxon>
        <taxon>Actinomycetes</taxon>
        <taxon>Streptosporangiales</taxon>
        <taxon>Streptosporangiaceae</taxon>
        <taxon>Acrocarpospora</taxon>
    </lineage>
</organism>
<accession>A0A5M3WCW8</accession>
<dbReference type="EMBL" id="BLAD01000130">
    <property type="protein sequence ID" value="GES06110.1"/>
    <property type="molecule type" value="Genomic_DNA"/>
</dbReference>
<dbReference type="RefSeq" id="WP_174876266.1">
    <property type="nucleotide sequence ID" value="NZ_BAAABN010000055.1"/>
</dbReference>
<evidence type="ECO:0000313" key="1">
    <source>
        <dbReference type="EMBL" id="GES06110.1"/>
    </source>
</evidence>
<protein>
    <recommendedName>
        <fullName evidence="3">Integrase</fullName>
    </recommendedName>
</protein>
<keyword evidence="2" id="KW-1185">Reference proteome</keyword>
<reference evidence="1 2" key="1">
    <citation type="submission" date="2019-10" db="EMBL/GenBank/DDBJ databases">
        <title>Whole genome shotgun sequence of Acrocarpospora corrugata NBRC 13972.</title>
        <authorList>
            <person name="Ichikawa N."/>
            <person name="Kimura A."/>
            <person name="Kitahashi Y."/>
            <person name="Komaki H."/>
            <person name="Oguchi A."/>
        </authorList>
    </citation>
    <scope>NUCLEOTIDE SEQUENCE [LARGE SCALE GENOMIC DNA]</scope>
    <source>
        <strain evidence="1 2">NBRC 13972</strain>
    </source>
</reference>
<name>A0A5M3WCW8_9ACTN</name>
<evidence type="ECO:0008006" key="3">
    <source>
        <dbReference type="Google" id="ProtNLM"/>
    </source>
</evidence>
<evidence type="ECO:0000313" key="2">
    <source>
        <dbReference type="Proteomes" id="UP000334990"/>
    </source>
</evidence>
<comment type="caution">
    <text evidence="1">The sequence shown here is derived from an EMBL/GenBank/DDBJ whole genome shotgun (WGS) entry which is preliminary data.</text>
</comment>
<dbReference type="Proteomes" id="UP000334990">
    <property type="component" value="Unassembled WGS sequence"/>
</dbReference>